<feature type="compositionally biased region" description="Low complexity" evidence="1">
    <location>
        <begin position="106"/>
        <end position="116"/>
    </location>
</feature>
<dbReference type="EMBL" id="JAQJZL010000003">
    <property type="protein sequence ID" value="KAJ6047995.1"/>
    <property type="molecule type" value="Genomic_DNA"/>
</dbReference>
<feature type="compositionally biased region" description="Pro residues" evidence="1">
    <location>
        <begin position="88"/>
        <end position="105"/>
    </location>
</feature>
<evidence type="ECO:0000313" key="3">
    <source>
        <dbReference type="Proteomes" id="UP001219568"/>
    </source>
</evidence>
<proteinExistence type="predicted"/>
<reference evidence="2" key="1">
    <citation type="journal article" date="2023" name="IMA Fungus">
        <title>Comparative genomic study of the Penicillium genus elucidates a diverse pangenome and 15 lateral gene transfer events.</title>
        <authorList>
            <person name="Petersen C."/>
            <person name="Sorensen T."/>
            <person name="Nielsen M.R."/>
            <person name="Sondergaard T.E."/>
            <person name="Sorensen J.L."/>
            <person name="Fitzpatrick D.A."/>
            <person name="Frisvad J.C."/>
            <person name="Nielsen K.L."/>
        </authorList>
    </citation>
    <scope>NUCLEOTIDE SEQUENCE</scope>
    <source>
        <strain evidence="2">IBT 15450</strain>
    </source>
</reference>
<protein>
    <submittedName>
        <fullName evidence="2">Uncharacterized protein</fullName>
    </submittedName>
</protein>
<evidence type="ECO:0000256" key="1">
    <source>
        <dbReference type="SAM" id="MobiDB-lite"/>
    </source>
</evidence>
<name>A0AAD6IIA2_PENCN</name>
<gene>
    <name evidence="2" type="ORF">N7460_004142</name>
</gene>
<organism evidence="2 3">
    <name type="scientific">Penicillium canescens</name>
    <dbReference type="NCBI Taxonomy" id="5083"/>
    <lineage>
        <taxon>Eukaryota</taxon>
        <taxon>Fungi</taxon>
        <taxon>Dikarya</taxon>
        <taxon>Ascomycota</taxon>
        <taxon>Pezizomycotina</taxon>
        <taxon>Eurotiomycetes</taxon>
        <taxon>Eurotiomycetidae</taxon>
        <taxon>Eurotiales</taxon>
        <taxon>Aspergillaceae</taxon>
        <taxon>Penicillium</taxon>
    </lineage>
</organism>
<dbReference type="Proteomes" id="UP001219568">
    <property type="component" value="Unassembled WGS sequence"/>
</dbReference>
<feature type="region of interest" description="Disordered" evidence="1">
    <location>
        <begin position="64"/>
        <end position="123"/>
    </location>
</feature>
<feature type="region of interest" description="Disordered" evidence="1">
    <location>
        <begin position="1"/>
        <end position="22"/>
    </location>
</feature>
<sequence>MGVSHKRKIKSQEQSNIQPNPPLHIHIYPIILIIPKAALTTTPTKTATPFLQLQTPSSLLNHIAHPIGQKNPITAPHSISSIASRDPAPMPPSSSPPPIPSPPPATAAAVDPSSIHRSSRSRS</sequence>
<reference evidence="2" key="2">
    <citation type="submission" date="2023-01" db="EMBL/GenBank/DDBJ databases">
        <authorList>
            <person name="Petersen C."/>
        </authorList>
    </citation>
    <scope>NUCLEOTIDE SEQUENCE</scope>
    <source>
        <strain evidence="2">IBT 15450</strain>
    </source>
</reference>
<comment type="caution">
    <text evidence="2">The sequence shown here is derived from an EMBL/GenBank/DDBJ whole genome shotgun (WGS) entry which is preliminary data.</text>
</comment>
<dbReference type="AlphaFoldDB" id="A0AAD6IIA2"/>
<accession>A0AAD6IIA2</accession>
<evidence type="ECO:0000313" key="2">
    <source>
        <dbReference type="EMBL" id="KAJ6047995.1"/>
    </source>
</evidence>
<keyword evidence="3" id="KW-1185">Reference proteome</keyword>